<protein>
    <submittedName>
        <fullName evidence="6">ABC transporter ATP-binding protein</fullName>
    </submittedName>
</protein>
<dbReference type="InterPro" id="IPR003439">
    <property type="entry name" value="ABC_transporter-like_ATP-bd"/>
</dbReference>
<dbReference type="SUPFAM" id="SSF52540">
    <property type="entry name" value="P-loop containing nucleoside triphosphate hydrolases"/>
    <property type="match status" value="1"/>
</dbReference>
<dbReference type="GO" id="GO:0016887">
    <property type="term" value="F:ATP hydrolysis activity"/>
    <property type="evidence" value="ECO:0007669"/>
    <property type="project" value="InterPro"/>
</dbReference>
<dbReference type="InterPro" id="IPR047748">
    <property type="entry name" value="AztA-like"/>
</dbReference>
<dbReference type="InterPro" id="IPR017871">
    <property type="entry name" value="ABC_transporter-like_CS"/>
</dbReference>
<dbReference type="InterPro" id="IPR027417">
    <property type="entry name" value="P-loop_NTPase"/>
</dbReference>
<dbReference type="SMART" id="SM00382">
    <property type="entry name" value="AAA"/>
    <property type="match status" value="1"/>
</dbReference>
<evidence type="ECO:0000256" key="3">
    <source>
        <dbReference type="ARBA" id="ARBA00022741"/>
    </source>
</evidence>
<comment type="similarity">
    <text evidence="1">Belongs to the ABC transporter superfamily.</text>
</comment>
<gene>
    <name evidence="6" type="ORF">O3I_015730</name>
</gene>
<reference evidence="6 7" key="1">
    <citation type="journal article" date="2012" name="J. Bacteriol.">
        <title>Complete genome sequence of Nocardia brasiliensis HUJEG-1.</title>
        <authorList>
            <person name="Vera-Cabrera L."/>
            <person name="Ortiz-Lopez R."/>
            <person name="Elizondo-Gonzalez R."/>
            <person name="Perez-Maya A.A."/>
            <person name="Ocampo-Candiani J."/>
        </authorList>
    </citation>
    <scope>NUCLEOTIDE SEQUENCE [LARGE SCALE GENOMIC DNA]</scope>
    <source>
        <strain evidence="7">ATCC 700358</strain>
    </source>
</reference>
<accession>K0EU95</accession>
<sequence>MSPTPDPVAIRLSGLFAGYRGRAVLHDVTAEIPRGKVSALVGPNGSGKSTLLAVLAGVLAPTAGTVSHTYRHRPAFVVQHTSVPPTLPITVRQTVAMGRWAHRGPWRRLTRADRDLVDTCLGRLDLTELAARRLDDLSGGQRQRVLLARALAQEAEVLLLDEPAAGLDSATQQEISRILREISADGVTVLQATHDPAEAARADHRLTLRAGAVVTEQAQAPDDELTISAG</sequence>
<dbReference type="InterPro" id="IPR003593">
    <property type="entry name" value="AAA+_ATPase"/>
</dbReference>
<keyword evidence="3" id="KW-0547">Nucleotide-binding</keyword>
<dbReference type="Pfam" id="PF00005">
    <property type="entry name" value="ABC_tran"/>
    <property type="match status" value="1"/>
</dbReference>
<dbReference type="EMBL" id="CP003876">
    <property type="protein sequence ID" value="AFU01107.1"/>
    <property type="molecule type" value="Genomic_DNA"/>
</dbReference>
<dbReference type="KEGG" id="nbr:O3I_015730"/>
<evidence type="ECO:0000259" key="5">
    <source>
        <dbReference type="PROSITE" id="PS50893"/>
    </source>
</evidence>
<evidence type="ECO:0000256" key="1">
    <source>
        <dbReference type="ARBA" id="ARBA00005417"/>
    </source>
</evidence>
<dbReference type="GO" id="GO:0005524">
    <property type="term" value="F:ATP binding"/>
    <property type="evidence" value="ECO:0007669"/>
    <property type="project" value="UniProtKB-KW"/>
</dbReference>
<evidence type="ECO:0000313" key="6">
    <source>
        <dbReference type="EMBL" id="AFU01107.1"/>
    </source>
</evidence>
<dbReference type="STRING" id="1133849.O3I_015730"/>
<dbReference type="Gene3D" id="3.40.50.300">
    <property type="entry name" value="P-loop containing nucleotide triphosphate hydrolases"/>
    <property type="match status" value="1"/>
</dbReference>
<dbReference type="NCBIfam" id="NF040873">
    <property type="entry name" value="AztA"/>
    <property type="match status" value="1"/>
</dbReference>
<feature type="domain" description="ABC transporter" evidence="5">
    <location>
        <begin position="10"/>
        <end position="229"/>
    </location>
</feature>
<evidence type="ECO:0000256" key="4">
    <source>
        <dbReference type="ARBA" id="ARBA00022840"/>
    </source>
</evidence>
<dbReference type="AlphaFoldDB" id="K0EU95"/>
<evidence type="ECO:0000313" key="7">
    <source>
        <dbReference type="Proteomes" id="UP000006304"/>
    </source>
</evidence>
<name>K0EU95_NOCB7</name>
<dbReference type="PANTHER" id="PTHR42734:SF5">
    <property type="entry name" value="IRON TRANSPORT SYSTEM ATP-BINDING PROTEIN HI_0361-RELATED"/>
    <property type="match status" value="1"/>
</dbReference>
<evidence type="ECO:0000256" key="2">
    <source>
        <dbReference type="ARBA" id="ARBA00022448"/>
    </source>
</evidence>
<dbReference type="RefSeq" id="WP_014983962.1">
    <property type="nucleotide sequence ID" value="NC_018681.1"/>
</dbReference>
<keyword evidence="7" id="KW-1185">Reference proteome</keyword>
<dbReference type="PROSITE" id="PS00211">
    <property type="entry name" value="ABC_TRANSPORTER_1"/>
    <property type="match status" value="1"/>
</dbReference>
<dbReference type="Proteomes" id="UP000006304">
    <property type="component" value="Chromosome"/>
</dbReference>
<dbReference type="InterPro" id="IPR050153">
    <property type="entry name" value="Metal_Ion_Import_ABC"/>
</dbReference>
<proteinExistence type="inferred from homology"/>
<dbReference type="PROSITE" id="PS50893">
    <property type="entry name" value="ABC_TRANSPORTER_2"/>
    <property type="match status" value="1"/>
</dbReference>
<keyword evidence="4 6" id="KW-0067">ATP-binding</keyword>
<keyword evidence="2" id="KW-0813">Transport</keyword>
<organism evidence="6 7">
    <name type="scientific">Nocardia brasiliensis (strain ATCC 700358 / HUJEG-1)</name>
    <dbReference type="NCBI Taxonomy" id="1133849"/>
    <lineage>
        <taxon>Bacteria</taxon>
        <taxon>Bacillati</taxon>
        <taxon>Actinomycetota</taxon>
        <taxon>Actinomycetes</taxon>
        <taxon>Mycobacteriales</taxon>
        <taxon>Nocardiaceae</taxon>
        <taxon>Nocardia</taxon>
    </lineage>
</organism>
<dbReference type="HOGENOM" id="CLU_000604_1_11_11"/>
<dbReference type="PANTHER" id="PTHR42734">
    <property type="entry name" value="METAL TRANSPORT SYSTEM ATP-BINDING PROTEIN TM_0124-RELATED"/>
    <property type="match status" value="1"/>
</dbReference>
<dbReference type="eggNOG" id="COG1121">
    <property type="taxonomic scope" value="Bacteria"/>
</dbReference>